<evidence type="ECO:0000313" key="9">
    <source>
        <dbReference type="EMBL" id="GAG73005.1"/>
    </source>
</evidence>
<dbReference type="GO" id="GO:0005524">
    <property type="term" value="F:ATP binding"/>
    <property type="evidence" value="ECO:0007669"/>
    <property type="project" value="UniProtKB-KW"/>
</dbReference>
<comment type="similarity">
    <text evidence="1">Belongs to the class-II aminoacyl-tRNA synthetase family.</text>
</comment>
<evidence type="ECO:0000256" key="1">
    <source>
        <dbReference type="ARBA" id="ARBA00008226"/>
    </source>
</evidence>
<dbReference type="InterPro" id="IPR045864">
    <property type="entry name" value="aa-tRNA-synth_II/BPL/LPL"/>
</dbReference>
<dbReference type="GO" id="GO:0006421">
    <property type="term" value="P:asparaginyl-tRNA aminoacylation"/>
    <property type="evidence" value="ECO:0007669"/>
    <property type="project" value="InterPro"/>
</dbReference>
<reference evidence="9" key="1">
    <citation type="journal article" date="2014" name="Front. Microbiol.">
        <title>High frequency of phylogenetically diverse reductive dehalogenase-homologous genes in deep subseafloor sedimentary metagenomes.</title>
        <authorList>
            <person name="Kawai M."/>
            <person name="Futagami T."/>
            <person name="Toyoda A."/>
            <person name="Takaki Y."/>
            <person name="Nishi S."/>
            <person name="Hori S."/>
            <person name="Arai W."/>
            <person name="Tsubouchi T."/>
            <person name="Morono Y."/>
            <person name="Uchiyama I."/>
            <person name="Ito T."/>
            <person name="Fujiyama A."/>
            <person name="Inagaki F."/>
            <person name="Takami H."/>
        </authorList>
    </citation>
    <scope>NUCLEOTIDE SEQUENCE</scope>
    <source>
        <strain evidence="9">Expedition CK06-06</strain>
    </source>
</reference>
<keyword evidence="5" id="KW-0067">ATP-binding</keyword>
<organism evidence="9">
    <name type="scientific">marine sediment metagenome</name>
    <dbReference type="NCBI Taxonomy" id="412755"/>
    <lineage>
        <taxon>unclassified sequences</taxon>
        <taxon>metagenomes</taxon>
        <taxon>ecological metagenomes</taxon>
    </lineage>
</organism>
<evidence type="ECO:0000256" key="3">
    <source>
        <dbReference type="ARBA" id="ARBA00022598"/>
    </source>
</evidence>
<protein>
    <recommendedName>
        <fullName evidence="2">asparagine--tRNA ligase</fullName>
        <ecNumber evidence="2">6.1.1.22</ecNumber>
    </recommendedName>
</protein>
<dbReference type="EMBL" id="BART01000499">
    <property type="protein sequence ID" value="GAG73005.1"/>
    <property type="molecule type" value="Genomic_DNA"/>
</dbReference>
<dbReference type="Pfam" id="PF00152">
    <property type="entry name" value="tRNA-synt_2"/>
    <property type="match status" value="1"/>
</dbReference>
<evidence type="ECO:0000256" key="7">
    <source>
        <dbReference type="ARBA" id="ARBA00023146"/>
    </source>
</evidence>
<comment type="caution">
    <text evidence="9">The sequence shown here is derived from an EMBL/GenBank/DDBJ whole genome shotgun (WGS) entry which is preliminary data.</text>
</comment>
<dbReference type="PROSITE" id="PS50862">
    <property type="entry name" value="AA_TRNA_LIGASE_II"/>
    <property type="match status" value="1"/>
</dbReference>
<dbReference type="NCBIfam" id="TIGR00457">
    <property type="entry name" value="asnS"/>
    <property type="match status" value="1"/>
</dbReference>
<keyword evidence="7" id="KW-0030">Aminoacyl-tRNA synthetase</keyword>
<dbReference type="GO" id="GO:0003676">
    <property type="term" value="F:nucleic acid binding"/>
    <property type="evidence" value="ECO:0007669"/>
    <property type="project" value="InterPro"/>
</dbReference>
<dbReference type="PANTHER" id="PTHR22594:SF34">
    <property type="entry name" value="ASPARAGINE--TRNA LIGASE, MITOCHONDRIAL-RELATED"/>
    <property type="match status" value="1"/>
</dbReference>
<evidence type="ECO:0000256" key="6">
    <source>
        <dbReference type="ARBA" id="ARBA00022917"/>
    </source>
</evidence>
<keyword evidence="4" id="KW-0547">Nucleotide-binding</keyword>
<accession>X0ZT61</accession>
<gene>
    <name evidence="9" type="ORF">S01H4_02331</name>
</gene>
<dbReference type="Gene3D" id="2.40.50.140">
    <property type="entry name" value="Nucleic acid-binding proteins"/>
    <property type="match status" value="1"/>
</dbReference>
<proteinExistence type="inferred from homology"/>
<dbReference type="InterPro" id="IPR012340">
    <property type="entry name" value="NA-bd_OB-fold"/>
</dbReference>
<dbReference type="AlphaFoldDB" id="X0ZT61"/>
<dbReference type="InterPro" id="IPR004522">
    <property type="entry name" value="Asn-tRNA-ligase"/>
</dbReference>
<feature type="domain" description="Aminoacyl-transfer RNA synthetases class-II family profile" evidence="8">
    <location>
        <begin position="132"/>
        <end position="421"/>
    </location>
</feature>
<dbReference type="SUPFAM" id="SSF50249">
    <property type="entry name" value="Nucleic acid-binding proteins"/>
    <property type="match status" value="1"/>
</dbReference>
<evidence type="ECO:0000256" key="5">
    <source>
        <dbReference type="ARBA" id="ARBA00022840"/>
    </source>
</evidence>
<dbReference type="HAMAP" id="MF_00534">
    <property type="entry name" value="Asn_tRNA_synth"/>
    <property type="match status" value="1"/>
</dbReference>
<dbReference type="Gene3D" id="3.30.930.10">
    <property type="entry name" value="Bira Bifunctional Protein, Domain 2"/>
    <property type="match status" value="1"/>
</dbReference>
<keyword evidence="6" id="KW-0648">Protein biosynthesis</keyword>
<sequence>MEIIRISDIKNYEGKEVEIRGWLYNRRSSGKIKFLIVRDGTSFVQATLIKNEMDEEIFDKAENINYESSIKIIGLVKKEKRVPLGYEVLVKNIEVVSMAVDNYPISLKEHGVGYLMDYRHLWLRSPRQNAILRIRAEIIKSIRDFLDMNGFILMDTPILTPAACEGTTTLFETEYFDDKAYLAQSGQLYNEATAAAFGKVYCFGPTFRAEKSKTRRHLMEFWMVEPEAAYVELEENNEIQENMIAYIVKQVLEKKKNELKLLERDISKLELIKVPFPRISYDEAIEILKNNGSKIEWGDDFGGEDETILSQRYEKPVFVLRYPIKCKAFYMEPDPQRPEVALCADLLASEGYGEIIGGGQRIDDYNLLEKRIKEHNLPRESYEWYLDLRKYGSVPHSGFGLGIERTVAWICGLDHIRETIPFPRMLNKIYP</sequence>
<dbReference type="CDD" id="cd00776">
    <property type="entry name" value="AsxRS_core"/>
    <property type="match status" value="1"/>
</dbReference>
<keyword evidence="3" id="KW-0436">Ligase</keyword>
<evidence type="ECO:0000256" key="2">
    <source>
        <dbReference type="ARBA" id="ARBA00012816"/>
    </source>
</evidence>
<dbReference type="NCBIfam" id="NF003037">
    <property type="entry name" value="PRK03932.1"/>
    <property type="match status" value="1"/>
</dbReference>
<dbReference type="SUPFAM" id="SSF55681">
    <property type="entry name" value="Class II aaRS and biotin synthetases"/>
    <property type="match status" value="1"/>
</dbReference>
<evidence type="ECO:0000256" key="4">
    <source>
        <dbReference type="ARBA" id="ARBA00022741"/>
    </source>
</evidence>
<dbReference type="InterPro" id="IPR004365">
    <property type="entry name" value="NA-bd_OB_tRNA"/>
</dbReference>
<dbReference type="PANTHER" id="PTHR22594">
    <property type="entry name" value="ASPARTYL/LYSYL-TRNA SYNTHETASE"/>
    <property type="match status" value="1"/>
</dbReference>
<dbReference type="Pfam" id="PF01336">
    <property type="entry name" value="tRNA_anti-codon"/>
    <property type="match status" value="1"/>
</dbReference>
<dbReference type="InterPro" id="IPR006195">
    <property type="entry name" value="aa-tRNA-synth_II"/>
</dbReference>
<dbReference type="NCBIfam" id="NF003483">
    <property type="entry name" value="PRK05159.1"/>
    <property type="match status" value="1"/>
</dbReference>
<dbReference type="EC" id="6.1.1.22" evidence="2"/>
<dbReference type="GO" id="GO:0004816">
    <property type="term" value="F:asparagine-tRNA ligase activity"/>
    <property type="evidence" value="ECO:0007669"/>
    <property type="project" value="UniProtKB-EC"/>
</dbReference>
<evidence type="ECO:0000259" key="8">
    <source>
        <dbReference type="PROSITE" id="PS50862"/>
    </source>
</evidence>
<dbReference type="PRINTS" id="PR01042">
    <property type="entry name" value="TRNASYNTHASP"/>
</dbReference>
<dbReference type="InterPro" id="IPR002312">
    <property type="entry name" value="Asp/Asn-tRNA-synth_IIb"/>
</dbReference>
<dbReference type="InterPro" id="IPR004364">
    <property type="entry name" value="Aa-tRNA-synt_II"/>
</dbReference>
<name>X0ZT61_9ZZZZ</name>